<proteinExistence type="inferred from homology"/>
<dbReference type="GO" id="GO:0006432">
    <property type="term" value="P:phenylalanyl-tRNA aminoacylation"/>
    <property type="evidence" value="ECO:0007669"/>
    <property type="project" value="InterPro"/>
</dbReference>
<dbReference type="OrthoDB" id="1698572at2759"/>
<dbReference type="EMBL" id="BRXW01000358">
    <property type="protein sequence ID" value="GMH47583.1"/>
    <property type="molecule type" value="Genomic_DNA"/>
</dbReference>
<dbReference type="GO" id="GO:0004826">
    <property type="term" value="F:phenylalanine-tRNA ligase activity"/>
    <property type="evidence" value="ECO:0007669"/>
    <property type="project" value="UniProtKB-EC"/>
</dbReference>
<feature type="domain" description="B5" evidence="14">
    <location>
        <begin position="330"/>
        <end position="408"/>
    </location>
</feature>
<keyword evidence="9" id="KW-0067">ATP-binding</keyword>
<dbReference type="Proteomes" id="UP001165122">
    <property type="component" value="Unassembled WGS sequence"/>
</dbReference>
<evidence type="ECO:0000259" key="14">
    <source>
        <dbReference type="PROSITE" id="PS51483"/>
    </source>
</evidence>
<evidence type="ECO:0000256" key="12">
    <source>
        <dbReference type="ARBA" id="ARBA00023146"/>
    </source>
</evidence>
<organism evidence="15 16">
    <name type="scientific">Triparma laevis f. longispina</name>
    <dbReference type="NCBI Taxonomy" id="1714387"/>
    <lineage>
        <taxon>Eukaryota</taxon>
        <taxon>Sar</taxon>
        <taxon>Stramenopiles</taxon>
        <taxon>Ochrophyta</taxon>
        <taxon>Bolidophyceae</taxon>
        <taxon>Parmales</taxon>
        <taxon>Triparmaceae</taxon>
        <taxon>Triparma</taxon>
    </lineage>
</organism>
<evidence type="ECO:0000256" key="9">
    <source>
        <dbReference type="ARBA" id="ARBA00022840"/>
    </source>
</evidence>
<dbReference type="FunFam" id="3.50.40.10:FF:000002">
    <property type="entry name" value="phenylalanine--tRNA ligase beta subunit"/>
    <property type="match status" value="1"/>
</dbReference>
<evidence type="ECO:0000256" key="7">
    <source>
        <dbReference type="ARBA" id="ARBA00022723"/>
    </source>
</evidence>
<evidence type="ECO:0000256" key="4">
    <source>
        <dbReference type="ARBA" id="ARBA00012814"/>
    </source>
</evidence>
<dbReference type="Pfam" id="PF18262">
    <property type="entry name" value="PhetRS_B1"/>
    <property type="match status" value="1"/>
</dbReference>
<keyword evidence="12" id="KW-0030">Aminoacyl-tRNA synthetase</keyword>
<dbReference type="InterPro" id="IPR020825">
    <property type="entry name" value="Phe-tRNA_synthase-like_B3/B4"/>
</dbReference>
<dbReference type="SMART" id="SM00873">
    <property type="entry name" value="B3_4"/>
    <property type="match status" value="1"/>
</dbReference>
<keyword evidence="6" id="KW-0436">Ligase</keyword>
<evidence type="ECO:0000256" key="2">
    <source>
        <dbReference type="ARBA" id="ARBA00004496"/>
    </source>
</evidence>
<dbReference type="InterPro" id="IPR005146">
    <property type="entry name" value="B3/B4_tRNA-bd"/>
</dbReference>
<evidence type="ECO:0000256" key="1">
    <source>
        <dbReference type="ARBA" id="ARBA00001946"/>
    </source>
</evidence>
<sequence length="647" mass="72354">MVGQMLADLGFEDIKQSDALQCPTLSVQRSRLFAALNKTYTDQEFDELCFEFGVELDEITNEREEAEKMGATKEQLKTLSTETVYKIDCPANRYDLLCNEGLSRALRIFLGQQEAPTYSLVEPAYGKREVMTVKASTNKVRPHVVCAILRDVTFNQERYESFIDLQDQLHRNLCRMRTLVAIGTHDYDTVEGPFEYHAKAPESIEFVPLTETDRSFTAKNLMEHYETDPSCKHLKPYVPIIKDEPLYPVIQDSKGTVLSLPPIINGRHSRIQLTTTNVFIECTATDLTKANIVLDTVVAMFSEHCAKPFTVEPVDVVYEETGEIQTTPILFSRTETAKVDFVNSLIGIKCDAERMVELCHKMQLGPAELLPDGETLRVTVPCTRSDILHAVDIAEDIGIAYGYNNIVKKVPTTCTVGGEQPLNHFGDLLREEIARAGYIEVLTHGLVSNHDNYTALRRKEDGLAVSLSNPANIEYEVIRTTLLPGLLKVLEHNKSASFSGGFKIFEISDVVLKDLEHVVTESIVGSRNSRRLAAVYAGPTAGFEIIHGLVDRVMCLSEVAPDDAYIKNSIKGDEEKYRVTREGLVYTIAEGNDAMFFPGRAADIMMKREGGEFKKIGSFGVVHPEVLKKFDIGYPASMLEINIEDLI</sequence>
<name>A0A9W7DLL9_9STRA</name>
<dbReference type="GO" id="GO:0005524">
    <property type="term" value="F:ATP binding"/>
    <property type="evidence" value="ECO:0007669"/>
    <property type="project" value="UniProtKB-KW"/>
</dbReference>
<dbReference type="SUPFAM" id="SSF55681">
    <property type="entry name" value="Class II aaRS and biotin synthetases"/>
    <property type="match status" value="1"/>
</dbReference>
<dbReference type="InterPro" id="IPR005147">
    <property type="entry name" value="tRNA_synthase_B5-dom"/>
</dbReference>
<dbReference type="AlphaFoldDB" id="A0A9W7DLL9"/>
<accession>A0A9W7DLL9</accession>
<dbReference type="PROSITE" id="PS51483">
    <property type="entry name" value="B5"/>
    <property type="match status" value="1"/>
</dbReference>
<dbReference type="GO" id="GO:0000287">
    <property type="term" value="F:magnesium ion binding"/>
    <property type="evidence" value="ECO:0007669"/>
    <property type="project" value="InterPro"/>
</dbReference>
<dbReference type="Pfam" id="PF03484">
    <property type="entry name" value="B5"/>
    <property type="match status" value="1"/>
</dbReference>
<evidence type="ECO:0000313" key="15">
    <source>
        <dbReference type="EMBL" id="GMH47583.1"/>
    </source>
</evidence>
<dbReference type="Gene3D" id="3.30.930.10">
    <property type="entry name" value="Bira Bifunctional Protein, Domain 2"/>
    <property type="match status" value="1"/>
</dbReference>
<dbReference type="InterPro" id="IPR041616">
    <property type="entry name" value="PheRS_beta_core"/>
</dbReference>
<gene>
    <name evidence="15" type="ORF">TrLO_g8198</name>
</gene>
<reference evidence="16" key="1">
    <citation type="journal article" date="2023" name="Commun. Biol.">
        <title>Genome analysis of Parmales, the sister group of diatoms, reveals the evolutionary specialization of diatoms from phago-mixotrophs to photoautotrophs.</title>
        <authorList>
            <person name="Ban H."/>
            <person name="Sato S."/>
            <person name="Yoshikawa S."/>
            <person name="Yamada K."/>
            <person name="Nakamura Y."/>
            <person name="Ichinomiya M."/>
            <person name="Sato N."/>
            <person name="Blanc-Mathieu R."/>
            <person name="Endo H."/>
            <person name="Kuwata A."/>
            <person name="Ogata H."/>
        </authorList>
    </citation>
    <scope>NUCLEOTIDE SEQUENCE [LARGE SCALE GENOMIC DNA]</scope>
    <source>
        <strain evidence="16">NIES 3700</strain>
    </source>
</reference>
<dbReference type="InterPro" id="IPR004531">
    <property type="entry name" value="Phe-tRNA-synth_IIc_bsu_arc_euk"/>
</dbReference>
<dbReference type="Gene3D" id="3.50.40.10">
    <property type="entry name" value="Phenylalanyl-trna Synthetase, Chain B, domain 3"/>
    <property type="match status" value="1"/>
</dbReference>
<dbReference type="InterPro" id="IPR045864">
    <property type="entry name" value="aa-tRNA-synth_II/BPL/LPL"/>
</dbReference>
<comment type="caution">
    <text evidence="15">The sequence shown here is derived from an EMBL/GenBank/DDBJ whole genome shotgun (WGS) entry which is preliminary data.</text>
</comment>
<evidence type="ECO:0000256" key="13">
    <source>
        <dbReference type="ARBA" id="ARBA00033189"/>
    </source>
</evidence>
<dbReference type="GO" id="GO:0003723">
    <property type="term" value="F:RNA binding"/>
    <property type="evidence" value="ECO:0007669"/>
    <property type="project" value="InterPro"/>
</dbReference>
<keyword evidence="16" id="KW-1185">Reference proteome</keyword>
<keyword evidence="10" id="KW-0460">Magnesium</keyword>
<keyword evidence="11" id="KW-0648">Protein biosynthesis</keyword>
<evidence type="ECO:0000256" key="11">
    <source>
        <dbReference type="ARBA" id="ARBA00022917"/>
    </source>
</evidence>
<protein>
    <recommendedName>
        <fullName evidence="4">phenylalanine--tRNA ligase</fullName>
        <ecNumber evidence="4">6.1.1.20</ecNumber>
    </recommendedName>
    <alternativeName>
        <fullName evidence="13">Phenylalanyl-tRNA synthetase beta subunit</fullName>
    </alternativeName>
</protein>
<dbReference type="GO" id="GO:0009328">
    <property type="term" value="C:phenylalanine-tRNA ligase complex"/>
    <property type="evidence" value="ECO:0007669"/>
    <property type="project" value="TreeGrafter"/>
</dbReference>
<comment type="subcellular location">
    <subcellularLocation>
        <location evidence="2">Cytoplasm</location>
    </subcellularLocation>
</comment>
<comment type="cofactor">
    <cofactor evidence="1">
        <name>Mg(2+)</name>
        <dbReference type="ChEBI" id="CHEBI:18420"/>
    </cofactor>
</comment>
<evidence type="ECO:0000256" key="3">
    <source>
        <dbReference type="ARBA" id="ARBA00007438"/>
    </source>
</evidence>
<dbReference type="SMART" id="SM00874">
    <property type="entry name" value="B5"/>
    <property type="match status" value="1"/>
</dbReference>
<evidence type="ECO:0000256" key="5">
    <source>
        <dbReference type="ARBA" id="ARBA00022490"/>
    </source>
</evidence>
<dbReference type="NCBIfam" id="TIGR00471">
    <property type="entry name" value="pheT_arch"/>
    <property type="match status" value="1"/>
</dbReference>
<dbReference type="InterPro" id="IPR009061">
    <property type="entry name" value="DNA-bd_dom_put_sf"/>
</dbReference>
<evidence type="ECO:0000313" key="16">
    <source>
        <dbReference type="Proteomes" id="UP001165122"/>
    </source>
</evidence>
<dbReference type="InterPro" id="IPR040659">
    <property type="entry name" value="PhetRS_B1"/>
</dbReference>
<comment type="similarity">
    <text evidence="3">Belongs to the phenylalanyl-tRNA synthetase beta subunit family. Type 2 subfamily.</text>
</comment>
<keyword evidence="8" id="KW-0547">Nucleotide-binding</keyword>
<dbReference type="PANTHER" id="PTHR10947">
    <property type="entry name" value="PHENYLALANYL-TRNA SYNTHETASE BETA CHAIN AND LEUCINE-RICH REPEAT-CONTAINING PROTEIN 47"/>
    <property type="match status" value="1"/>
</dbReference>
<dbReference type="EC" id="6.1.1.20" evidence="4"/>
<dbReference type="Pfam" id="PF17759">
    <property type="entry name" value="tRNA_synthFbeta"/>
    <property type="match status" value="1"/>
</dbReference>
<dbReference type="InterPro" id="IPR045060">
    <property type="entry name" value="Phe-tRNA-ligase_IIc_bsu"/>
</dbReference>
<keyword evidence="7" id="KW-0479">Metal-binding</keyword>
<evidence type="ECO:0000256" key="10">
    <source>
        <dbReference type="ARBA" id="ARBA00022842"/>
    </source>
</evidence>
<dbReference type="CDD" id="cd00769">
    <property type="entry name" value="PheRS_beta_core"/>
    <property type="match status" value="1"/>
</dbReference>
<dbReference type="Pfam" id="PF03483">
    <property type="entry name" value="B3_4"/>
    <property type="match status" value="1"/>
</dbReference>
<dbReference type="SUPFAM" id="SSF56037">
    <property type="entry name" value="PheT/TilS domain"/>
    <property type="match status" value="1"/>
</dbReference>
<dbReference type="SUPFAM" id="SSF46955">
    <property type="entry name" value="Putative DNA-binding domain"/>
    <property type="match status" value="2"/>
</dbReference>
<keyword evidence="5" id="KW-0963">Cytoplasm</keyword>
<dbReference type="Gene3D" id="3.30.56.10">
    <property type="match status" value="2"/>
</dbReference>
<dbReference type="PANTHER" id="PTHR10947:SF0">
    <property type="entry name" value="PHENYLALANINE--TRNA LIGASE BETA SUBUNIT"/>
    <property type="match status" value="1"/>
</dbReference>
<evidence type="ECO:0000256" key="8">
    <source>
        <dbReference type="ARBA" id="ARBA00022741"/>
    </source>
</evidence>
<evidence type="ECO:0000256" key="6">
    <source>
        <dbReference type="ARBA" id="ARBA00022598"/>
    </source>
</evidence>